<sequence>MKFSVIIQLNAWQDWYEHYIAYDSLKKWLYLVEKAKLGFLELPDSYRNVDPDVFIRLGNRNYNSPRLSAVAIGTAQTPRRSAPSDLGLGAGPSERTPLLLSVSTNNNNNNNNNTSTGAASSDSEALASQQQLQQSSSPVTPTTPSALSRRSQLESFFIEPLDDQLLKIKRFYAAKKAELCQRIEDLAVNVALVEGFDITHQNTLINSNALMSNTPNPASGSSSTNPNASPSIHQSSAPFQQPARKTSRRSMSSSFNTSDSESTSSSWAVTSLSSAVASASASHPNTLSYNFWNKPGNKLQRGNFRSQSSALYAELKELQEYVLMNHNGFAKILKKYEKVTGFRLKTKYMAVVEKTSLFTADEAAGLREAIERVVEIYARVATDNDLRNARVELDSKCRQRITIERNTVWKDMVEVGGRTMSIVEARRKPDGELEDDGSFCGWLWSRLVTPRFIILMILLGVFYGLINYNLFETVEAQNCFAIFVFASGMWAFEIVPLFVTSAMVPFLVVVFRVMRDTVVLPDGTITHPRLDAKGQAKRVFADMFSPVIMLLLGGFSLGSAVSKHGIAKLLASVVLDKAGSDPKIVILANMFVSTFASMWISNVAAPALCFPLISPILRNIPTSSTYAKALIMGIALAANVGGMASPISSPQNIIAMGIMNPSATWFEWFAIALPVCIVIDLCIWVLLLLIYQPKLPHSQQQQQQLENGINADPSSAVGNSGVEGTGQAAEPHINQYMTQEPLNATQWYILGVTFATIFLWCIENKIETVVGDMGVIALLPIIAFYGTGVLSKDDWNQQLWNVVMLAMGGICLGKAVDSSGLLAYITSLITPHLAGLSAYMCMFVFSLIVLVITSFISHTVGALIILPVVAEIGANMPDPQPRMLIMLIALVCSGAMGLPVSSFPNMNAISQQDAVGVPYISVVDFHKVGLLSSVVAWGAIVTLGYYATFLLGFK</sequence>
<evidence type="ECO:0000256" key="2">
    <source>
        <dbReference type="ARBA" id="ARBA00022692"/>
    </source>
</evidence>
<feature type="transmembrane region" description="Helical" evidence="6">
    <location>
        <begin position="881"/>
        <end position="900"/>
    </location>
</feature>
<feature type="transmembrane region" description="Helical" evidence="6">
    <location>
        <begin position="745"/>
        <end position="762"/>
    </location>
</feature>
<feature type="compositionally biased region" description="Polar residues" evidence="5">
    <location>
        <begin position="209"/>
        <end position="239"/>
    </location>
</feature>
<dbReference type="GO" id="GO:0005315">
    <property type="term" value="F:phosphate transmembrane transporter activity"/>
    <property type="evidence" value="ECO:0007669"/>
    <property type="project" value="TreeGrafter"/>
</dbReference>
<evidence type="ECO:0000256" key="6">
    <source>
        <dbReference type="SAM" id="Phobius"/>
    </source>
</evidence>
<accession>A0A1Y2BUG5</accession>
<reference evidence="8 9" key="1">
    <citation type="submission" date="2016-07" db="EMBL/GenBank/DDBJ databases">
        <title>Pervasive Adenine N6-methylation of Active Genes in Fungi.</title>
        <authorList>
            <consortium name="DOE Joint Genome Institute"/>
            <person name="Mondo S.J."/>
            <person name="Dannebaum R.O."/>
            <person name="Kuo R.C."/>
            <person name="Labutti K."/>
            <person name="Haridas S."/>
            <person name="Kuo A."/>
            <person name="Salamov A."/>
            <person name="Ahrendt S.R."/>
            <person name="Lipzen A."/>
            <person name="Sullivan W."/>
            <person name="Andreopoulos W.B."/>
            <person name="Clum A."/>
            <person name="Lindquist E."/>
            <person name="Daum C."/>
            <person name="Ramamoorthy G.K."/>
            <person name="Gryganskyi A."/>
            <person name="Culley D."/>
            <person name="Magnuson J.K."/>
            <person name="James T.Y."/>
            <person name="O'Malley M.A."/>
            <person name="Stajich J.E."/>
            <person name="Spatafora J.W."/>
            <person name="Visel A."/>
            <person name="Grigoriev I.V."/>
        </authorList>
    </citation>
    <scope>NUCLEOTIDE SEQUENCE [LARGE SCALE GENOMIC DNA]</scope>
    <source>
        <strain evidence="8 9">JEL800</strain>
    </source>
</reference>
<feature type="compositionally biased region" description="Low complexity" evidence="5">
    <location>
        <begin position="105"/>
        <end position="147"/>
    </location>
</feature>
<feature type="transmembrane region" description="Helical" evidence="6">
    <location>
        <begin position="452"/>
        <end position="470"/>
    </location>
</feature>
<dbReference type="InterPro" id="IPR004331">
    <property type="entry name" value="SPX_dom"/>
</dbReference>
<keyword evidence="2 6" id="KW-0812">Transmembrane</keyword>
<evidence type="ECO:0000256" key="5">
    <source>
        <dbReference type="SAM" id="MobiDB-lite"/>
    </source>
</evidence>
<dbReference type="OrthoDB" id="10260443at2759"/>
<dbReference type="GO" id="GO:0006817">
    <property type="term" value="P:phosphate ion transport"/>
    <property type="evidence" value="ECO:0007669"/>
    <property type="project" value="TreeGrafter"/>
</dbReference>
<feature type="transmembrane region" description="Helical" evidence="6">
    <location>
        <begin position="599"/>
        <end position="617"/>
    </location>
</feature>
<feature type="transmembrane region" description="Helical" evidence="6">
    <location>
        <begin position="768"/>
        <end position="787"/>
    </location>
</feature>
<feature type="transmembrane region" description="Helical" evidence="6">
    <location>
        <begin position="668"/>
        <end position="691"/>
    </location>
</feature>
<evidence type="ECO:0000256" key="3">
    <source>
        <dbReference type="ARBA" id="ARBA00022989"/>
    </source>
</evidence>
<evidence type="ECO:0000313" key="9">
    <source>
        <dbReference type="Proteomes" id="UP000193642"/>
    </source>
</evidence>
<feature type="transmembrane region" description="Helical" evidence="6">
    <location>
        <begin position="799"/>
        <end position="816"/>
    </location>
</feature>
<keyword evidence="4 6" id="KW-0472">Membrane</keyword>
<feature type="transmembrane region" description="Helical" evidence="6">
    <location>
        <begin position="482"/>
        <end position="511"/>
    </location>
</feature>
<dbReference type="EMBL" id="MCGO01000044">
    <property type="protein sequence ID" value="ORY38386.1"/>
    <property type="molecule type" value="Genomic_DNA"/>
</dbReference>
<evidence type="ECO:0000256" key="4">
    <source>
        <dbReference type="ARBA" id="ARBA00023136"/>
    </source>
</evidence>
<keyword evidence="9" id="KW-1185">Reference proteome</keyword>
<dbReference type="InterPro" id="IPR001898">
    <property type="entry name" value="SLC13A/DASS"/>
</dbReference>
<dbReference type="GO" id="GO:0006797">
    <property type="term" value="P:polyphosphate metabolic process"/>
    <property type="evidence" value="ECO:0007669"/>
    <property type="project" value="TreeGrafter"/>
</dbReference>
<dbReference type="PANTHER" id="PTHR10283:SF92">
    <property type="entry name" value="LOW-AFFINITY PHOSPHATE TRANSPORTER PHO91"/>
    <property type="match status" value="1"/>
</dbReference>
<feature type="region of interest" description="Disordered" evidence="5">
    <location>
        <begin position="209"/>
        <end position="264"/>
    </location>
</feature>
<feature type="transmembrane region" description="Helical" evidence="6">
    <location>
        <begin position="629"/>
        <end position="648"/>
    </location>
</feature>
<dbReference type="STRING" id="329046.A0A1Y2BUG5"/>
<keyword evidence="3 6" id="KW-1133">Transmembrane helix</keyword>
<gene>
    <name evidence="8" type="ORF">BCR33DRAFT_720750</name>
</gene>
<dbReference type="Proteomes" id="UP000193642">
    <property type="component" value="Unassembled WGS sequence"/>
</dbReference>
<dbReference type="Pfam" id="PF00939">
    <property type="entry name" value="Na_sulph_symp"/>
    <property type="match status" value="1"/>
</dbReference>
<comment type="caution">
    <text evidence="8">The sequence shown here is derived from an EMBL/GenBank/DDBJ whole genome shotgun (WGS) entry which is preliminary data.</text>
</comment>
<protein>
    <submittedName>
        <fullName evidence="8">SPX-domain-containing protein</fullName>
    </submittedName>
</protein>
<feature type="compositionally biased region" description="Low complexity" evidence="5">
    <location>
        <begin position="249"/>
        <end position="264"/>
    </location>
</feature>
<comment type="subcellular location">
    <subcellularLocation>
        <location evidence="1">Membrane</location>
        <topology evidence="1">Multi-pass membrane protein</topology>
    </subcellularLocation>
</comment>
<dbReference type="AlphaFoldDB" id="A0A1Y2BUG5"/>
<dbReference type="Pfam" id="PF03105">
    <property type="entry name" value="SPX"/>
    <property type="match status" value="1"/>
</dbReference>
<evidence type="ECO:0000256" key="1">
    <source>
        <dbReference type="ARBA" id="ARBA00004141"/>
    </source>
</evidence>
<dbReference type="GO" id="GO:0005886">
    <property type="term" value="C:plasma membrane"/>
    <property type="evidence" value="ECO:0007669"/>
    <property type="project" value="TreeGrafter"/>
</dbReference>
<feature type="region of interest" description="Disordered" evidence="5">
    <location>
        <begin position="97"/>
        <end position="147"/>
    </location>
</feature>
<feature type="domain" description="SPX" evidence="7">
    <location>
        <begin position="1"/>
        <end position="350"/>
    </location>
</feature>
<dbReference type="CDD" id="cd01115">
    <property type="entry name" value="SLC13_permease"/>
    <property type="match status" value="1"/>
</dbReference>
<organism evidence="8 9">
    <name type="scientific">Rhizoclosmatium globosum</name>
    <dbReference type="NCBI Taxonomy" id="329046"/>
    <lineage>
        <taxon>Eukaryota</taxon>
        <taxon>Fungi</taxon>
        <taxon>Fungi incertae sedis</taxon>
        <taxon>Chytridiomycota</taxon>
        <taxon>Chytridiomycota incertae sedis</taxon>
        <taxon>Chytridiomycetes</taxon>
        <taxon>Chytridiales</taxon>
        <taxon>Chytriomycetaceae</taxon>
        <taxon>Rhizoclosmatium</taxon>
    </lineage>
</organism>
<feature type="transmembrane region" description="Helical" evidence="6">
    <location>
        <begin position="934"/>
        <end position="953"/>
    </location>
</feature>
<feature type="transmembrane region" description="Helical" evidence="6">
    <location>
        <begin position="539"/>
        <end position="561"/>
    </location>
</feature>
<dbReference type="PROSITE" id="PS51382">
    <property type="entry name" value="SPX"/>
    <property type="match status" value="1"/>
</dbReference>
<proteinExistence type="predicted"/>
<evidence type="ECO:0000313" key="8">
    <source>
        <dbReference type="EMBL" id="ORY38386.1"/>
    </source>
</evidence>
<feature type="transmembrane region" description="Helical" evidence="6">
    <location>
        <begin position="836"/>
        <end position="869"/>
    </location>
</feature>
<name>A0A1Y2BUG5_9FUNG</name>
<dbReference type="PANTHER" id="PTHR10283">
    <property type="entry name" value="SOLUTE CARRIER FAMILY 13 MEMBER"/>
    <property type="match status" value="1"/>
</dbReference>
<evidence type="ECO:0000259" key="7">
    <source>
        <dbReference type="PROSITE" id="PS51382"/>
    </source>
</evidence>